<organism evidence="3 4">
    <name type="scientific">Paragemmobacter straminiformis</name>
    <dbReference type="NCBI Taxonomy" id="2045119"/>
    <lineage>
        <taxon>Bacteria</taxon>
        <taxon>Pseudomonadati</taxon>
        <taxon>Pseudomonadota</taxon>
        <taxon>Alphaproteobacteria</taxon>
        <taxon>Rhodobacterales</taxon>
        <taxon>Paracoccaceae</taxon>
        <taxon>Paragemmobacter</taxon>
    </lineage>
</organism>
<sequence length="372" mass="39579">MFAHLRRLALGLLLALAQPLAAHEVLPSIGDFQQDGDTLAFDIRTNLEGFVAGIDLTLTADTNAAPEAASYDSLRALPPAALESRFRSFWPRMAPRVFVRIDGVDQPLTLLGVSVPEVGDVNLPRASTISFTAPVPAGAKTVQVGWAAPFGALVIRQNGVDKPYDGYLEAGAMSDPIALGGGDAMSPAQAFASYIPIGFDHIVPKGLDHILFVLGLFFLSTQLRPLLWQVSAFTIAHTVTLGLGALGYVAVPASIVEPVIAASIVFVAVENILTQGLSRWRPVVVFCFGLLHGLGFASVLGEIGLPEGNFFPALIGFNVGVELGQLAVITAAFLLVGLWFRKKPWYRARISVPASGAIALVGAWWFVERIMG</sequence>
<reference evidence="3 4" key="1">
    <citation type="journal article" date="2017" name="Int. J. Syst. Evol. Microbiol.">
        <title>Gemmobacter straminiformis sp. nov., isolated from an artificial fountain.</title>
        <authorList>
            <person name="Kang J.Y."/>
            <person name="Kim M.J."/>
            <person name="Chun J."/>
            <person name="Son K.P."/>
            <person name="Jahng K.Y."/>
        </authorList>
    </citation>
    <scope>NUCLEOTIDE SEQUENCE [LARGE SCALE GENOMIC DNA]</scope>
    <source>
        <strain evidence="3 4">CAM-8</strain>
    </source>
</reference>
<feature type="chain" id="PRO_5032282784" evidence="2">
    <location>
        <begin position="23"/>
        <end position="372"/>
    </location>
</feature>
<proteinExistence type="predicted"/>
<dbReference type="Pfam" id="PF13795">
    <property type="entry name" value="HupE_UreJ_2"/>
    <property type="match status" value="1"/>
</dbReference>
<dbReference type="Proteomes" id="UP000555411">
    <property type="component" value="Unassembled WGS sequence"/>
</dbReference>
<evidence type="ECO:0000313" key="3">
    <source>
        <dbReference type="EMBL" id="MBC2835998.1"/>
    </source>
</evidence>
<comment type="caution">
    <text evidence="3">The sequence shown here is derived from an EMBL/GenBank/DDBJ whole genome shotgun (WGS) entry which is preliminary data.</text>
</comment>
<evidence type="ECO:0000256" key="1">
    <source>
        <dbReference type="SAM" id="Phobius"/>
    </source>
</evidence>
<feature type="transmembrane region" description="Helical" evidence="1">
    <location>
        <begin position="255"/>
        <end position="273"/>
    </location>
</feature>
<dbReference type="InterPro" id="IPR032809">
    <property type="entry name" value="Put_HupE_UreJ"/>
</dbReference>
<dbReference type="EMBL" id="JACLQD010000003">
    <property type="protein sequence ID" value="MBC2835998.1"/>
    <property type="molecule type" value="Genomic_DNA"/>
</dbReference>
<name>A0A842IAI4_9RHOB</name>
<evidence type="ECO:0000313" key="4">
    <source>
        <dbReference type="Proteomes" id="UP000555411"/>
    </source>
</evidence>
<keyword evidence="4" id="KW-1185">Reference proteome</keyword>
<keyword evidence="1" id="KW-0472">Membrane</keyword>
<protein>
    <submittedName>
        <fullName evidence="3">HupE/UreJ family protein</fullName>
    </submittedName>
</protein>
<evidence type="ECO:0000256" key="2">
    <source>
        <dbReference type="SAM" id="SignalP"/>
    </source>
</evidence>
<feature type="signal peptide" evidence="2">
    <location>
        <begin position="1"/>
        <end position="22"/>
    </location>
</feature>
<feature type="transmembrane region" description="Helical" evidence="1">
    <location>
        <begin position="313"/>
        <end position="338"/>
    </location>
</feature>
<dbReference type="AlphaFoldDB" id="A0A842IAI4"/>
<keyword evidence="2" id="KW-0732">Signal</keyword>
<dbReference type="RefSeq" id="WP_185797624.1">
    <property type="nucleotide sequence ID" value="NZ_JACLQD010000003.1"/>
</dbReference>
<keyword evidence="1" id="KW-1133">Transmembrane helix</keyword>
<gene>
    <name evidence="3" type="ORF">H7F16_10825</name>
</gene>
<feature type="transmembrane region" description="Helical" evidence="1">
    <location>
        <begin position="280"/>
        <end position="301"/>
    </location>
</feature>
<keyword evidence="1" id="KW-0812">Transmembrane</keyword>
<accession>A0A842IAI4</accession>
<feature type="transmembrane region" description="Helical" evidence="1">
    <location>
        <begin position="350"/>
        <end position="367"/>
    </location>
</feature>